<evidence type="ECO:0000313" key="1">
    <source>
        <dbReference type="EMBL" id="CDM67806.1"/>
    </source>
</evidence>
<dbReference type="PATRIC" id="fig|1216932.3.peg.630"/>
<proteinExistence type="predicted"/>
<dbReference type="AlphaFoldDB" id="W6RT47"/>
<dbReference type="KEGG" id="clt:CM240_0641"/>
<organism evidence="1 2">
    <name type="scientific">Clostridium bornimense</name>
    <dbReference type="NCBI Taxonomy" id="1216932"/>
    <lineage>
        <taxon>Bacteria</taxon>
        <taxon>Bacillati</taxon>
        <taxon>Bacillota</taxon>
        <taxon>Clostridia</taxon>
        <taxon>Eubacteriales</taxon>
        <taxon>Clostridiaceae</taxon>
        <taxon>Clostridium</taxon>
    </lineage>
</organism>
<gene>
    <name evidence="1" type="ORF">CM240_0641</name>
</gene>
<dbReference type="Proteomes" id="UP000019426">
    <property type="component" value="Chromosome M2/40_rep1"/>
</dbReference>
<dbReference type="STRING" id="1216932.CM240_0641"/>
<dbReference type="EMBL" id="HG917868">
    <property type="protein sequence ID" value="CDM67806.1"/>
    <property type="molecule type" value="Genomic_DNA"/>
</dbReference>
<evidence type="ECO:0000313" key="2">
    <source>
        <dbReference type="Proteomes" id="UP000019426"/>
    </source>
</evidence>
<protein>
    <submittedName>
        <fullName evidence="1">Uncharacterized protein</fullName>
    </submittedName>
</protein>
<dbReference type="HOGENOM" id="CLU_082954_0_0_9"/>
<dbReference type="RefSeq" id="WP_044036382.1">
    <property type="nucleotide sequence ID" value="NZ_HG917868.1"/>
</dbReference>
<dbReference type="eggNOG" id="ENOG502ZB95">
    <property type="taxonomic scope" value="Bacteria"/>
</dbReference>
<sequence>MNITKRLYTYPVLSEERDDYQNSTFDANVSYKMNGVNSLHLEFNIEMDNPDLQSLIGSGRAEYVIHIECSNTSYRTTIHSIAEIVEKDIPIGRISGKIEVVVLIISKSDINGLKVKDWVDDYQDIAFDLSKGSILAYKNIPTFDIIKNYEELSSASSIFKVYKRITKEPKPMEVDLDSTQIGIGLGLQEFETYSKFCDKIQFQPLLNTMVVFPALVYVFEELKQDDGIENNEGKKWFVSLSKAYEKRGINLEEEIRSNEKTSVQLAQEAMELPLTAALKTMSDIFDTNEEEES</sequence>
<dbReference type="OrthoDB" id="2339732at2"/>
<keyword evidence="2" id="KW-1185">Reference proteome</keyword>
<reference evidence="1 2" key="1">
    <citation type="submission" date="2013-11" db="EMBL/GenBank/DDBJ databases">
        <title>Complete genome sequence of Clostridum sp. M2/40.</title>
        <authorList>
            <person name="Wibberg D."/>
            <person name="Puehler A."/>
            <person name="Schlueter A."/>
        </authorList>
    </citation>
    <scope>NUCLEOTIDE SEQUENCE [LARGE SCALE GENOMIC DNA]</scope>
    <source>
        <strain evidence="2">M2/40</strain>
    </source>
</reference>
<accession>W6RT47</accession>
<name>W6RT47_9CLOT</name>